<sequence>MIREWSVTCPIFIDALNITGIHNIKHLDYISLDYLLITTLIECWSPETNIFHLPVREIIVTLQNETVILGVRIDSDPLVGRVHVVERYK</sequence>
<dbReference type="AlphaFoldDB" id="A0A2I0BGF9"/>
<dbReference type="Pfam" id="PF10536">
    <property type="entry name" value="PMD"/>
    <property type="match status" value="1"/>
</dbReference>
<protein>
    <submittedName>
        <fullName evidence="2">Serine/threonine-protein phosphatase 7 long form like</fullName>
    </submittedName>
</protein>
<dbReference type="PANTHER" id="PTHR46033:SF1">
    <property type="entry name" value="PROTEIN MAIN-LIKE 2"/>
    <property type="match status" value="1"/>
</dbReference>
<feature type="domain" description="Aminotransferase-like plant mobile" evidence="1">
    <location>
        <begin position="20"/>
        <end position="82"/>
    </location>
</feature>
<reference evidence="2 3" key="1">
    <citation type="journal article" date="2017" name="Nature">
        <title>The Apostasia genome and the evolution of orchids.</title>
        <authorList>
            <person name="Zhang G.Q."/>
            <person name="Liu K.W."/>
            <person name="Li Z."/>
            <person name="Lohaus R."/>
            <person name="Hsiao Y.Y."/>
            <person name="Niu S.C."/>
            <person name="Wang J.Y."/>
            <person name="Lin Y.C."/>
            <person name="Xu Q."/>
            <person name="Chen L.J."/>
            <person name="Yoshida K."/>
            <person name="Fujiwara S."/>
            <person name="Wang Z.W."/>
            <person name="Zhang Y.Q."/>
            <person name="Mitsuda N."/>
            <person name="Wang M."/>
            <person name="Liu G.H."/>
            <person name="Pecoraro L."/>
            <person name="Huang H.X."/>
            <person name="Xiao X.J."/>
            <person name="Lin M."/>
            <person name="Wu X.Y."/>
            <person name="Wu W.L."/>
            <person name="Chen Y.Y."/>
            <person name="Chang S.B."/>
            <person name="Sakamoto S."/>
            <person name="Ohme-Takagi M."/>
            <person name="Yagi M."/>
            <person name="Zeng S.J."/>
            <person name="Shen C.Y."/>
            <person name="Yeh C.M."/>
            <person name="Luo Y.B."/>
            <person name="Tsai W.C."/>
            <person name="Van de Peer Y."/>
            <person name="Liu Z.J."/>
        </authorList>
    </citation>
    <scope>NUCLEOTIDE SEQUENCE [LARGE SCALE GENOMIC DNA]</scope>
    <source>
        <strain evidence="3">cv. Shenzhen</strain>
        <tissue evidence="2">Stem</tissue>
    </source>
</reference>
<dbReference type="GO" id="GO:0010073">
    <property type="term" value="P:meristem maintenance"/>
    <property type="evidence" value="ECO:0007669"/>
    <property type="project" value="InterPro"/>
</dbReference>
<keyword evidence="3" id="KW-1185">Reference proteome</keyword>
<dbReference type="STRING" id="1088818.A0A2I0BGF9"/>
<evidence type="ECO:0000313" key="2">
    <source>
        <dbReference type="EMBL" id="PKA66854.1"/>
    </source>
</evidence>
<accession>A0A2I0BGF9</accession>
<evidence type="ECO:0000259" key="1">
    <source>
        <dbReference type="Pfam" id="PF10536"/>
    </source>
</evidence>
<proteinExistence type="predicted"/>
<dbReference type="Proteomes" id="UP000236161">
    <property type="component" value="Unassembled WGS sequence"/>
</dbReference>
<evidence type="ECO:0000313" key="3">
    <source>
        <dbReference type="Proteomes" id="UP000236161"/>
    </source>
</evidence>
<gene>
    <name evidence="2" type="ORF">AXF42_Ash003511</name>
</gene>
<dbReference type="PANTHER" id="PTHR46033">
    <property type="entry name" value="PROTEIN MAIN-LIKE 2"/>
    <property type="match status" value="1"/>
</dbReference>
<dbReference type="OrthoDB" id="1937804at2759"/>
<name>A0A2I0BGF9_9ASPA</name>
<dbReference type="EMBL" id="KZ451885">
    <property type="protein sequence ID" value="PKA66854.1"/>
    <property type="molecule type" value="Genomic_DNA"/>
</dbReference>
<dbReference type="InterPro" id="IPR019557">
    <property type="entry name" value="AminoTfrase-like_pln_mobile"/>
</dbReference>
<dbReference type="InterPro" id="IPR044824">
    <property type="entry name" value="MAIN-like"/>
</dbReference>
<organism evidence="2 3">
    <name type="scientific">Apostasia shenzhenica</name>
    <dbReference type="NCBI Taxonomy" id="1088818"/>
    <lineage>
        <taxon>Eukaryota</taxon>
        <taxon>Viridiplantae</taxon>
        <taxon>Streptophyta</taxon>
        <taxon>Embryophyta</taxon>
        <taxon>Tracheophyta</taxon>
        <taxon>Spermatophyta</taxon>
        <taxon>Magnoliopsida</taxon>
        <taxon>Liliopsida</taxon>
        <taxon>Asparagales</taxon>
        <taxon>Orchidaceae</taxon>
        <taxon>Apostasioideae</taxon>
        <taxon>Apostasia</taxon>
    </lineage>
</organism>